<proteinExistence type="predicted"/>
<accession>A0A6G1K861</accession>
<sequence length="300" mass="32640">MSIVTAPVTTSAPGVELSTTAPITQASCKIATPLSYNRLLARFQQAQRDVAETIADARDAVRAVEIHKILEAAIHDCDAGLKGGDISSPGKLKREVAERISDINDKYDAKQKGCDYSAGISEETPTVAMVNDKATSTIEDVTVIKNTEMNDVAGFKVPNPIAKSAVKIQILKVDSRGHGRYVGDDSPSMRHAKRKTPGINATKVSKRPRVAISIPRINPECSAKELFYLGMQFAQQYSTAAPERLQAHVRDKLSLELDPNTGEILQELFTESGEEAYKKGTREWFEVNGGYFGDELASGE</sequence>
<keyword evidence="2" id="KW-1185">Reference proteome</keyword>
<reference evidence="1" key="1">
    <citation type="journal article" date="2020" name="Stud. Mycol.">
        <title>101 Dothideomycetes genomes: a test case for predicting lifestyles and emergence of pathogens.</title>
        <authorList>
            <person name="Haridas S."/>
            <person name="Albert R."/>
            <person name="Binder M."/>
            <person name="Bloem J."/>
            <person name="Labutti K."/>
            <person name="Salamov A."/>
            <person name="Andreopoulos B."/>
            <person name="Baker S."/>
            <person name="Barry K."/>
            <person name="Bills G."/>
            <person name="Bluhm B."/>
            <person name="Cannon C."/>
            <person name="Castanera R."/>
            <person name="Culley D."/>
            <person name="Daum C."/>
            <person name="Ezra D."/>
            <person name="Gonzalez J."/>
            <person name="Henrissat B."/>
            <person name="Kuo A."/>
            <person name="Liang C."/>
            <person name="Lipzen A."/>
            <person name="Lutzoni F."/>
            <person name="Magnuson J."/>
            <person name="Mondo S."/>
            <person name="Nolan M."/>
            <person name="Ohm R."/>
            <person name="Pangilinan J."/>
            <person name="Park H.-J."/>
            <person name="Ramirez L."/>
            <person name="Alfaro M."/>
            <person name="Sun H."/>
            <person name="Tritt A."/>
            <person name="Yoshinaga Y."/>
            <person name="Zwiers L.-H."/>
            <person name="Turgeon B."/>
            <person name="Goodwin S."/>
            <person name="Spatafora J."/>
            <person name="Crous P."/>
            <person name="Grigoriev I."/>
        </authorList>
    </citation>
    <scope>NUCLEOTIDE SEQUENCE</scope>
    <source>
        <strain evidence="1">CBS 279.74</strain>
    </source>
</reference>
<organism evidence="1 2">
    <name type="scientific">Pleomassaria siparia CBS 279.74</name>
    <dbReference type="NCBI Taxonomy" id="1314801"/>
    <lineage>
        <taxon>Eukaryota</taxon>
        <taxon>Fungi</taxon>
        <taxon>Dikarya</taxon>
        <taxon>Ascomycota</taxon>
        <taxon>Pezizomycotina</taxon>
        <taxon>Dothideomycetes</taxon>
        <taxon>Pleosporomycetidae</taxon>
        <taxon>Pleosporales</taxon>
        <taxon>Pleomassariaceae</taxon>
        <taxon>Pleomassaria</taxon>
    </lineage>
</organism>
<gene>
    <name evidence="1" type="ORF">K504DRAFT_503077</name>
</gene>
<name>A0A6G1K861_9PLEO</name>
<dbReference type="Proteomes" id="UP000799428">
    <property type="component" value="Unassembled WGS sequence"/>
</dbReference>
<evidence type="ECO:0000313" key="2">
    <source>
        <dbReference type="Proteomes" id="UP000799428"/>
    </source>
</evidence>
<dbReference type="AlphaFoldDB" id="A0A6G1K861"/>
<protein>
    <submittedName>
        <fullName evidence="1">Uncharacterized protein</fullName>
    </submittedName>
</protein>
<dbReference type="EMBL" id="MU005771">
    <property type="protein sequence ID" value="KAF2709076.1"/>
    <property type="molecule type" value="Genomic_DNA"/>
</dbReference>
<evidence type="ECO:0000313" key="1">
    <source>
        <dbReference type="EMBL" id="KAF2709076.1"/>
    </source>
</evidence>